<dbReference type="InterPro" id="IPR036291">
    <property type="entry name" value="NAD(P)-bd_dom_sf"/>
</dbReference>
<dbReference type="Proteomes" id="UP001652581">
    <property type="component" value="Chromosome 12"/>
</dbReference>
<proteinExistence type="inferred from homology"/>
<dbReference type="Gene3D" id="3.40.50.720">
    <property type="entry name" value="NAD(P)-binding Rossmann-like Domain"/>
    <property type="match status" value="1"/>
</dbReference>
<dbReference type="GeneID" id="102541794"/>
<dbReference type="PANTHER" id="PTHR43313:SF11">
    <property type="entry name" value="RETINOL DEHYDROGENASE 16"/>
    <property type="match status" value="1"/>
</dbReference>
<name>A0ABM5E684_VICPA</name>
<sequence length="309" mass="34392">MHLGPESTLLTKQVNRPNLRIPCQRAWGLDGKPARCVSFSPLVGTLGRLQLYPNLSVCVPCKAMWLCLVVLLGLYHLLRWYRERQAVSHLWDKYVFITGCDSGFGNLLARQLDLRGLRVLAACLTEKGAQQLRKQTSDRLETVILDVTKTESIAAATQWVKERVGDRGLWGLVNNVGISIPTAPSEWLTKQDFMKILDVNLLGVIEVTLSLLPLVRKARGRVVNVSSIMGRISLFGGGYCVSKYGVEAFSDSLRRELSHFGVKVAMIEPGFFSTNITDVEAFSQSVRTAWDQASPEVKELYGETFVSTC</sequence>
<dbReference type="PANTHER" id="PTHR43313">
    <property type="entry name" value="SHORT-CHAIN DEHYDROGENASE/REDUCTASE FAMILY 9C"/>
    <property type="match status" value="1"/>
</dbReference>
<dbReference type="InterPro" id="IPR020904">
    <property type="entry name" value="Sc_DH/Rdtase_CS"/>
</dbReference>
<protein>
    <submittedName>
        <fullName evidence="5">Retinol dehydrogenase 16 isoform X4</fullName>
    </submittedName>
</protein>
<dbReference type="PRINTS" id="PR00081">
    <property type="entry name" value="GDHRDH"/>
</dbReference>
<gene>
    <name evidence="5" type="primary">RDH16</name>
</gene>
<accession>A0ABM5E684</accession>
<evidence type="ECO:0000256" key="1">
    <source>
        <dbReference type="ARBA" id="ARBA00006484"/>
    </source>
</evidence>
<dbReference type="RefSeq" id="XP_072828673.1">
    <property type="nucleotide sequence ID" value="XM_072972572.1"/>
</dbReference>
<organism evidence="4 5">
    <name type="scientific">Vicugna pacos</name>
    <name type="common">Alpaca</name>
    <name type="synonym">Lama pacos</name>
    <dbReference type="NCBI Taxonomy" id="30538"/>
    <lineage>
        <taxon>Eukaryota</taxon>
        <taxon>Metazoa</taxon>
        <taxon>Chordata</taxon>
        <taxon>Craniata</taxon>
        <taxon>Vertebrata</taxon>
        <taxon>Euteleostomi</taxon>
        <taxon>Mammalia</taxon>
        <taxon>Eutheria</taxon>
        <taxon>Laurasiatheria</taxon>
        <taxon>Artiodactyla</taxon>
        <taxon>Tylopoda</taxon>
        <taxon>Camelidae</taxon>
        <taxon>Vicugna</taxon>
    </lineage>
</organism>
<keyword evidence="4" id="KW-1185">Reference proteome</keyword>
<dbReference type="Pfam" id="PF00106">
    <property type="entry name" value="adh_short"/>
    <property type="match status" value="1"/>
</dbReference>
<reference evidence="5" key="1">
    <citation type="submission" date="2025-08" db="UniProtKB">
        <authorList>
            <consortium name="RefSeq"/>
        </authorList>
    </citation>
    <scope>IDENTIFICATION</scope>
</reference>
<evidence type="ECO:0000313" key="5">
    <source>
        <dbReference type="RefSeq" id="XP_072828673.1"/>
    </source>
</evidence>
<dbReference type="PRINTS" id="PR00080">
    <property type="entry name" value="SDRFAMILY"/>
</dbReference>
<evidence type="ECO:0000313" key="4">
    <source>
        <dbReference type="Proteomes" id="UP001652581"/>
    </source>
</evidence>
<dbReference type="InterPro" id="IPR002347">
    <property type="entry name" value="SDR_fam"/>
</dbReference>
<dbReference type="SUPFAM" id="SSF51735">
    <property type="entry name" value="NAD(P)-binding Rossmann-fold domains"/>
    <property type="match status" value="1"/>
</dbReference>
<evidence type="ECO:0000256" key="2">
    <source>
        <dbReference type="ARBA" id="ARBA00023002"/>
    </source>
</evidence>
<evidence type="ECO:0000256" key="3">
    <source>
        <dbReference type="RuleBase" id="RU000363"/>
    </source>
</evidence>
<comment type="similarity">
    <text evidence="1 3">Belongs to the short-chain dehydrogenases/reductases (SDR) family.</text>
</comment>
<dbReference type="PROSITE" id="PS00061">
    <property type="entry name" value="ADH_SHORT"/>
    <property type="match status" value="1"/>
</dbReference>
<keyword evidence="2" id="KW-0560">Oxidoreductase</keyword>